<protein>
    <recommendedName>
        <fullName evidence="5 11">2-dehydropantoate 2-reductase</fullName>
        <ecNumber evidence="4 11">1.1.1.169</ecNumber>
    </recommendedName>
    <alternativeName>
        <fullName evidence="9 11">Ketopantoate reductase</fullName>
    </alternativeName>
</protein>
<dbReference type="InterPro" id="IPR013332">
    <property type="entry name" value="KPR_N"/>
</dbReference>
<dbReference type="SUPFAM" id="SSF51735">
    <property type="entry name" value="NAD(P)-binding Rossmann-fold domains"/>
    <property type="match status" value="1"/>
</dbReference>
<dbReference type="InterPro" id="IPR013752">
    <property type="entry name" value="KPA_reductase"/>
</dbReference>
<evidence type="ECO:0000256" key="11">
    <source>
        <dbReference type="RuleBase" id="RU362068"/>
    </source>
</evidence>
<keyword evidence="15" id="KW-1185">Reference proteome</keyword>
<dbReference type="InterPro" id="IPR008927">
    <property type="entry name" value="6-PGluconate_DH-like_C_sf"/>
</dbReference>
<dbReference type="Pfam" id="PF02558">
    <property type="entry name" value="ApbA"/>
    <property type="match status" value="1"/>
</dbReference>
<evidence type="ECO:0000256" key="10">
    <source>
        <dbReference type="ARBA" id="ARBA00048793"/>
    </source>
</evidence>
<comment type="function">
    <text evidence="1 11">Catalyzes the NADPH-dependent reduction of ketopantoate into pantoic acid.</text>
</comment>
<evidence type="ECO:0000259" key="13">
    <source>
        <dbReference type="Pfam" id="PF08546"/>
    </source>
</evidence>
<dbReference type="GO" id="GO:0008677">
    <property type="term" value="F:2-dehydropantoate 2-reductase activity"/>
    <property type="evidence" value="ECO:0007669"/>
    <property type="project" value="UniProtKB-EC"/>
</dbReference>
<evidence type="ECO:0000256" key="9">
    <source>
        <dbReference type="ARBA" id="ARBA00032024"/>
    </source>
</evidence>
<comment type="pathway">
    <text evidence="2 11">Cofactor biosynthesis; (R)-pantothenate biosynthesis; (R)-pantoate from 3-methyl-2-oxobutanoate: step 2/2.</text>
</comment>
<evidence type="ECO:0000256" key="1">
    <source>
        <dbReference type="ARBA" id="ARBA00002919"/>
    </source>
</evidence>
<evidence type="ECO:0000256" key="4">
    <source>
        <dbReference type="ARBA" id="ARBA00013014"/>
    </source>
</evidence>
<dbReference type="SUPFAM" id="SSF48179">
    <property type="entry name" value="6-phosphogluconate dehydrogenase C-terminal domain-like"/>
    <property type="match status" value="1"/>
</dbReference>
<dbReference type="RefSeq" id="WP_323692816.1">
    <property type="nucleotide sequence ID" value="NZ_CP116341.1"/>
</dbReference>
<dbReference type="Pfam" id="PF08546">
    <property type="entry name" value="ApbA_C"/>
    <property type="match status" value="1"/>
</dbReference>
<dbReference type="PANTHER" id="PTHR43765">
    <property type="entry name" value="2-DEHYDROPANTOATE 2-REDUCTASE-RELATED"/>
    <property type="match status" value="1"/>
</dbReference>
<evidence type="ECO:0000313" key="14">
    <source>
        <dbReference type="EMBL" id="WOV85188.1"/>
    </source>
</evidence>
<dbReference type="PANTHER" id="PTHR43765:SF2">
    <property type="entry name" value="2-DEHYDROPANTOATE 2-REDUCTASE"/>
    <property type="match status" value="1"/>
</dbReference>
<dbReference type="InterPro" id="IPR003710">
    <property type="entry name" value="ApbA"/>
</dbReference>
<sequence>MEVVIAGAGAMGLLIGSYLAESGISVSFLTRRNEQAADLIDNGVKRIHNGSVSTFRVHAFSDIAHAPKNAFWILAVKSKDLRGVVQQLEFAKLPGHLMFIQNGMRHYDLARSVSISSVSIASLTHGAGKVDDHTVIHNGVGVMRIAALTRNQEGSSRLFEASSSMFPIVQEQDAHSMLLRKAIINCCINPLTALLELKNGELLTNITAHALMEAVYSELASGYPETVKTLAFSDVEKVCRNTSDNRSSMLTDRDNGIPMEIDTIVSAILEGKGECMPTLKVLERLLKAMDERKDDV</sequence>
<comment type="catalytic activity">
    <reaction evidence="10 11">
        <text>(R)-pantoate + NADP(+) = 2-dehydropantoate + NADPH + H(+)</text>
        <dbReference type="Rhea" id="RHEA:16233"/>
        <dbReference type="ChEBI" id="CHEBI:11561"/>
        <dbReference type="ChEBI" id="CHEBI:15378"/>
        <dbReference type="ChEBI" id="CHEBI:15980"/>
        <dbReference type="ChEBI" id="CHEBI:57783"/>
        <dbReference type="ChEBI" id="CHEBI:58349"/>
        <dbReference type="EC" id="1.1.1.169"/>
    </reaction>
</comment>
<reference evidence="14 15" key="1">
    <citation type="submission" date="2023-01" db="EMBL/GenBank/DDBJ databases">
        <title>Sporosarcina sp. nov., isolated from Korean tranditional fermented seafood 'Jeotgal'.</title>
        <authorList>
            <person name="Yang A.-I."/>
        </authorList>
    </citation>
    <scope>NUCLEOTIDE SEQUENCE [LARGE SCALE GENOMIC DNA]</scope>
    <source>
        <strain evidence="14 15">B2O-1</strain>
    </source>
</reference>
<dbReference type="EC" id="1.1.1.169" evidence="4 11"/>
<evidence type="ECO:0000259" key="12">
    <source>
        <dbReference type="Pfam" id="PF02558"/>
    </source>
</evidence>
<dbReference type="Gene3D" id="3.40.50.720">
    <property type="entry name" value="NAD(P)-binding Rossmann-like Domain"/>
    <property type="match status" value="1"/>
</dbReference>
<keyword evidence="7 11" id="KW-0521">NADP</keyword>
<evidence type="ECO:0000256" key="7">
    <source>
        <dbReference type="ARBA" id="ARBA00022857"/>
    </source>
</evidence>
<organism evidence="14 15">
    <name type="scientific">Sporosarcina jeotgali</name>
    <dbReference type="NCBI Taxonomy" id="3020056"/>
    <lineage>
        <taxon>Bacteria</taxon>
        <taxon>Bacillati</taxon>
        <taxon>Bacillota</taxon>
        <taxon>Bacilli</taxon>
        <taxon>Bacillales</taxon>
        <taxon>Caryophanaceae</taxon>
        <taxon>Sporosarcina</taxon>
    </lineage>
</organism>
<comment type="similarity">
    <text evidence="3 11">Belongs to the ketopantoate reductase family.</text>
</comment>
<dbReference type="EMBL" id="CP116341">
    <property type="protein sequence ID" value="WOV85188.1"/>
    <property type="molecule type" value="Genomic_DNA"/>
</dbReference>
<dbReference type="Proteomes" id="UP001303532">
    <property type="component" value="Chromosome"/>
</dbReference>
<evidence type="ECO:0000256" key="8">
    <source>
        <dbReference type="ARBA" id="ARBA00023002"/>
    </source>
</evidence>
<dbReference type="InterPro" id="IPR036291">
    <property type="entry name" value="NAD(P)-bd_dom_sf"/>
</dbReference>
<keyword evidence="6 11" id="KW-0566">Pantothenate biosynthesis</keyword>
<evidence type="ECO:0000256" key="6">
    <source>
        <dbReference type="ARBA" id="ARBA00022655"/>
    </source>
</evidence>
<evidence type="ECO:0000256" key="3">
    <source>
        <dbReference type="ARBA" id="ARBA00007870"/>
    </source>
</evidence>
<dbReference type="NCBIfam" id="TIGR00745">
    <property type="entry name" value="apbA_panE"/>
    <property type="match status" value="1"/>
</dbReference>
<name>A0ABZ0KZ99_9BACL</name>
<dbReference type="InterPro" id="IPR050838">
    <property type="entry name" value="Ketopantoate_reductase"/>
</dbReference>
<evidence type="ECO:0000313" key="15">
    <source>
        <dbReference type="Proteomes" id="UP001303532"/>
    </source>
</evidence>
<dbReference type="InterPro" id="IPR013328">
    <property type="entry name" value="6PGD_dom2"/>
</dbReference>
<evidence type="ECO:0000256" key="2">
    <source>
        <dbReference type="ARBA" id="ARBA00004994"/>
    </source>
</evidence>
<proteinExistence type="inferred from homology"/>
<dbReference type="Gene3D" id="1.10.1040.10">
    <property type="entry name" value="N-(1-d-carboxylethyl)-l-norvaline Dehydrogenase, domain 2"/>
    <property type="match status" value="1"/>
</dbReference>
<evidence type="ECO:0000256" key="5">
    <source>
        <dbReference type="ARBA" id="ARBA00019465"/>
    </source>
</evidence>
<feature type="domain" description="Ketopantoate reductase N-terminal" evidence="12">
    <location>
        <begin position="3"/>
        <end position="148"/>
    </location>
</feature>
<accession>A0ABZ0KZ99</accession>
<gene>
    <name evidence="14" type="ORF">PGH26_04455</name>
</gene>
<feature type="domain" description="Ketopantoate reductase C-terminal" evidence="13">
    <location>
        <begin position="177"/>
        <end position="286"/>
    </location>
</feature>
<keyword evidence="8 11" id="KW-0560">Oxidoreductase</keyword>